<feature type="signal peptide" evidence="2">
    <location>
        <begin position="1"/>
        <end position="24"/>
    </location>
</feature>
<dbReference type="GeneID" id="55659862"/>
<reference evidence="3 4" key="1">
    <citation type="submission" date="2018-01" db="EMBL/GenBank/DDBJ databases">
        <title>Complete genome sequence of Streptomyces lunaelactis MM109T, a Ferroverdin A producer isolated from cave moonmilk deposits.</title>
        <authorList>
            <person name="Naome A."/>
            <person name="Martinet L."/>
            <person name="Maciejewska M."/>
            <person name="Anderssen S."/>
            <person name="Adam D."/>
            <person name="Tenconi E."/>
            <person name="Deflandre B."/>
            <person name="Arguelles-Arias A."/>
            <person name="Calusinska M."/>
            <person name="Copieters W."/>
            <person name="Karim L."/>
            <person name="Hanikenne M."/>
            <person name="Baurain D."/>
            <person name="van Wezel G."/>
            <person name="Smargiasso N."/>
            <person name="de Pauw E."/>
            <person name="Delfosse P."/>
            <person name="Rigali S."/>
        </authorList>
    </citation>
    <scope>NUCLEOTIDE SEQUENCE [LARGE SCALE GENOMIC DNA]</scope>
    <source>
        <strain evidence="3 4">MM109</strain>
    </source>
</reference>
<gene>
    <name evidence="3" type="ORF">SLUN_31940</name>
</gene>
<keyword evidence="2" id="KW-0732">Signal</keyword>
<dbReference type="OrthoDB" id="9808778at2"/>
<dbReference type="EMBL" id="CP026304">
    <property type="protein sequence ID" value="AVZ76130.1"/>
    <property type="molecule type" value="Genomic_DNA"/>
</dbReference>
<dbReference type="Gene3D" id="2.120.10.30">
    <property type="entry name" value="TolB, C-terminal domain"/>
    <property type="match status" value="1"/>
</dbReference>
<proteinExistence type="predicted"/>
<feature type="region of interest" description="Disordered" evidence="1">
    <location>
        <begin position="29"/>
        <end position="50"/>
    </location>
</feature>
<dbReference type="InterPro" id="IPR011042">
    <property type="entry name" value="6-blade_b-propeller_TolB-like"/>
</dbReference>
<organism evidence="3 4">
    <name type="scientific">Streptomyces lunaelactis</name>
    <dbReference type="NCBI Taxonomy" id="1535768"/>
    <lineage>
        <taxon>Bacteria</taxon>
        <taxon>Bacillati</taxon>
        <taxon>Actinomycetota</taxon>
        <taxon>Actinomycetes</taxon>
        <taxon>Kitasatosporales</taxon>
        <taxon>Streptomycetaceae</taxon>
        <taxon>Streptomyces</taxon>
    </lineage>
</organism>
<dbReference type="RefSeq" id="WP_108153419.1">
    <property type="nucleotide sequence ID" value="NZ_CP026304.1"/>
</dbReference>
<dbReference type="Proteomes" id="UP000244201">
    <property type="component" value="Chromosome"/>
</dbReference>
<dbReference type="SUPFAM" id="SSF82171">
    <property type="entry name" value="DPP6 N-terminal domain-like"/>
    <property type="match status" value="1"/>
</dbReference>
<keyword evidence="4" id="KW-1185">Reference proteome</keyword>
<sequence>MTRKSRLLTLLTAVLVLGSVAAFAVHHAAERADRRSRPQPGGPAVADGRVSLAAPAGAGRRMIFRSTAYGPHRDELASVPAERPAAQRATSGVKCLRFFAAGGTGICLRGAQGPLQNSYRAVVLDEGLNERRSYPLAGVPSRARVSPSGHLVAWTVFVKGHSYGDTAFSTRTSILDTRTWKLQDNLEEYDLKVDGHGYRSLDVNVWGVTFADDDHFYATVSTRGQTYLAAGDIAAKTLTTVHSNVECPSLSPDGTRIAYKKRVPGLPADSPWRLYVLDLRTMAETATAEHSNIDDQAVWAADTTLVYARPGKFGTDLWTVPADGSGAPKQLASGALAPAFIG</sequence>
<evidence type="ECO:0000313" key="3">
    <source>
        <dbReference type="EMBL" id="AVZ76130.1"/>
    </source>
</evidence>
<evidence type="ECO:0000256" key="2">
    <source>
        <dbReference type="SAM" id="SignalP"/>
    </source>
</evidence>
<accession>A0A2R4TAG2</accession>
<feature type="chain" id="PRO_5015339801" evidence="2">
    <location>
        <begin position="25"/>
        <end position="342"/>
    </location>
</feature>
<dbReference type="AlphaFoldDB" id="A0A2R4TAG2"/>
<dbReference type="KEGG" id="slk:SLUN_31940"/>
<name>A0A2R4TAG2_9ACTN</name>
<protein>
    <submittedName>
        <fullName evidence="3">TolB-like translocation protein</fullName>
    </submittedName>
</protein>
<evidence type="ECO:0000313" key="4">
    <source>
        <dbReference type="Proteomes" id="UP000244201"/>
    </source>
</evidence>
<evidence type="ECO:0000256" key="1">
    <source>
        <dbReference type="SAM" id="MobiDB-lite"/>
    </source>
</evidence>